<dbReference type="Proteomes" id="UP000316621">
    <property type="component" value="Chromosome 4"/>
</dbReference>
<organism evidence="1 2">
    <name type="scientific">Papaver somniferum</name>
    <name type="common">Opium poppy</name>
    <dbReference type="NCBI Taxonomy" id="3469"/>
    <lineage>
        <taxon>Eukaryota</taxon>
        <taxon>Viridiplantae</taxon>
        <taxon>Streptophyta</taxon>
        <taxon>Embryophyta</taxon>
        <taxon>Tracheophyta</taxon>
        <taxon>Spermatophyta</taxon>
        <taxon>Magnoliopsida</taxon>
        <taxon>Ranunculales</taxon>
        <taxon>Papaveraceae</taxon>
        <taxon>Papaveroideae</taxon>
        <taxon>Papaver</taxon>
    </lineage>
</organism>
<dbReference type="EMBL" id="CM010718">
    <property type="protein sequence ID" value="RZC57038.1"/>
    <property type="molecule type" value="Genomic_DNA"/>
</dbReference>
<dbReference type="AlphaFoldDB" id="A0A4Y7JB68"/>
<accession>A0A4Y7JB68</accession>
<evidence type="ECO:0000313" key="1">
    <source>
        <dbReference type="EMBL" id="RZC57038.1"/>
    </source>
</evidence>
<protein>
    <submittedName>
        <fullName evidence="1">Uncharacterized protein</fullName>
    </submittedName>
</protein>
<dbReference type="Gramene" id="RZC57038">
    <property type="protein sequence ID" value="RZC57038"/>
    <property type="gene ID" value="C5167_004345"/>
</dbReference>
<reference evidence="1 2" key="1">
    <citation type="journal article" date="2018" name="Science">
        <title>The opium poppy genome and morphinan production.</title>
        <authorList>
            <person name="Guo L."/>
            <person name="Winzer T."/>
            <person name="Yang X."/>
            <person name="Li Y."/>
            <person name="Ning Z."/>
            <person name="He Z."/>
            <person name="Teodor R."/>
            <person name="Lu Y."/>
            <person name="Bowser T.A."/>
            <person name="Graham I.A."/>
            <person name="Ye K."/>
        </authorList>
    </citation>
    <scope>NUCLEOTIDE SEQUENCE [LARGE SCALE GENOMIC DNA]</scope>
    <source>
        <strain evidence="2">cv. HN1</strain>
        <tissue evidence="1">Leaves</tissue>
    </source>
</reference>
<evidence type="ECO:0000313" key="2">
    <source>
        <dbReference type="Proteomes" id="UP000316621"/>
    </source>
</evidence>
<gene>
    <name evidence="1" type="ORF">C5167_004345</name>
</gene>
<sequence length="78" mass="8435">MGDLQRLLVLLINWIEIIEDQANTKPPAVPITPVGSTTIISSSHNLEVAPQTPVDPPVGKQSLGELNHLPQNLVHSQI</sequence>
<proteinExistence type="predicted"/>
<name>A0A4Y7JB68_PAPSO</name>
<keyword evidence="2" id="KW-1185">Reference proteome</keyword>